<reference evidence="1 2" key="1">
    <citation type="submission" date="2016-11" db="EMBL/GenBank/DDBJ databases">
        <authorList>
            <person name="Varghese N."/>
            <person name="Submissions S."/>
        </authorList>
    </citation>
    <scope>NUCLEOTIDE SEQUENCE [LARGE SCALE GENOMIC DNA]</scope>
    <source>
        <strain evidence="1 2">DSM 28249</strain>
    </source>
</reference>
<sequence length="242" mass="25076">MTAWIAICRDSAGVTAHAMEGARHLRHAKGIDEAAALAHLAFDAGRILHIGDGPPDSLPAAILPQGGHGLPGFVQDSPADVIGAQVRLWIAGFLRLHRDWDGVICAIDGDISHWLHLSAGEAISAQSFLTQQLVSALGGTVPPARDALEDSLSRPERLAAHLRAAQVSNRRDALTGHLLGAELAAARPYWLGQQVAVLTSPDDPTGHAAALDAESVPATIHAPSELVAHGLAALAGAFGLDA</sequence>
<dbReference type="GO" id="GO:0008671">
    <property type="term" value="F:2-dehydro-3-deoxygalactonokinase activity"/>
    <property type="evidence" value="ECO:0007669"/>
    <property type="project" value="InterPro"/>
</dbReference>
<evidence type="ECO:0000313" key="2">
    <source>
        <dbReference type="Proteomes" id="UP000322545"/>
    </source>
</evidence>
<dbReference type="GO" id="GO:0034194">
    <property type="term" value="P:D-galactonate catabolic process"/>
    <property type="evidence" value="ECO:0007669"/>
    <property type="project" value="InterPro"/>
</dbReference>
<accession>A0A1M7JSH5</accession>
<dbReference type="Proteomes" id="UP000322545">
    <property type="component" value="Unassembled WGS sequence"/>
</dbReference>
<dbReference type="Gene3D" id="3.30.420.310">
    <property type="entry name" value="2-keto-3-deoxy-galactonokinase, C-terminal domain"/>
    <property type="match status" value="1"/>
</dbReference>
<dbReference type="Pfam" id="PF05035">
    <property type="entry name" value="DGOK"/>
    <property type="match status" value="1"/>
</dbReference>
<keyword evidence="2" id="KW-1185">Reference proteome</keyword>
<name>A0A1M7JSH5_9RHOB</name>
<keyword evidence="1" id="KW-0808">Transferase</keyword>
<keyword evidence="1" id="KW-0418">Kinase</keyword>
<evidence type="ECO:0000313" key="1">
    <source>
        <dbReference type="EMBL" id="SHM55861.1"/>
    </source>
</evidence>
<dbReference type="RefSeq" id="WP_149780456.1">
    <property type="nucleotide sequence ID" value="NZ_FRCB01000009.1"/>
</dbReference>
<protein>
    <submittedName>
        <fullName evidence="1">2-dehydro-3-deoxygalactonokinase</fullName>
    </submittedName>
</protein>
<dbReference type="EMBL" id="FRCB01000009">
    <property type="protein sequence ID" value="SHM55861.1"/>
    <property type="molecule type" value="Genomic_DNA"/>
</dbReference>
<dbReference type="InterPro" id="IPR042257">
    <property type="entry name" value="DGOK_C"/>
</dbReference>
<gene>
    <name evidence="1" type="ORF">SAMN05443432_10953</name>
</gene>
<organism evidence="1 2">
    <name type="scientific">Roseovarius litoreus</name>
    <dbReference type="NCBI Taxonomy" id="1155722"/>
    <lineage>
        <taxon>Bacteria</taxon>
        <taxon>Pseudomonadati</taxon>
        <taxon>Pseudomonadota</taxon>
        <taxon>Alphaproteobacteria</taxon>
        <taxon>Rhodobacterales</taxon>
        <taxon>Roseobacteraceae</taxon>
        <taxon>Roseovarius</taxon>
    </lineage>
</organism>
<dbReference type="AlphaFoldDB" id="A0A1M7JSH5"/>
<dbReference type="InterPro" id="IPR007729">
    <property type="entry name" value="DGOK"/>
</dbReference>
<proteinExistence type="predicted"/>